<proteinExistence type="predicted"/>
<dbReference type="CDD" id="cd03139">
    <property type="entry name" value="GATase1_PfpI_2"/>
    <property type="match status" value="1"/>
</dbReference>
<accession>A0A942U838</accession>
<dbReference type="InterPro" id="IPR052158">
    <property type="entry name" value="INH-QAR"/>
</dbReference>
<dbReference type="GO" id="GO:0006355">
    <property type="term" value="P:regulation of DNA-templated transcription"/>
    <property type="evidence" value="ECO:0007669"/>
    <property type="project" value="TreeGrafter"/>
</dbReference>
<reference evidence="2" key="1">
    <citation type="submission" date="2021-05" db="EMBL/GenBank/DDBJ databases">
        <title>Novel Bacillus species.</title>
        <authorList>
            <person name="Liu G."/>
        </authorList>
    </citation>
    <scope>NUCLEOTIDE SEQUENCE</scope>
    <source>
        <strain evidence="2">FJAT-49825</strain>
    </source>
</reference>
<dbReference type="RefSeq" id="WP_213119194.1">
    <property type="nucleotide sequence ID" value="NZ_JAGYPF010000004.1"/>
</dbReference>
<dbReference type="PANTHER" id="PTHR43130">
    <property type="entry name" value="ARAC-FAMILY TRANSCRIPTIONAL REGULATOR"/>
    <property type="match status" value="1"/>
</dbReference>
<name>A0A942U838_9BACI</name>
<evidence type="ECO:0000313" key="2">
    <source>
        <dbReference type="EMBL" id="MBS4214672.1"/>
    </source>
</evidence>
<protein>
    <submittedName>
        <fullName evidence="2">DJ-1/PfpI family protein</fullName>
    </submittedName>
</protein>
<keyword evidence="3" id="KW-1185">Reference proteome</keyword>
<evidence type="ECO:0000259" key="1">
    <source>
        <dbReference type="Pfam" id="PF01965"/>
    </source>
</evidence>
<dbReference type="Pfam" id="PF01965">
    <property type="entry name" value="DJ-1_PfpI"/>
    <property type="match status" value="1"/>
</dbReference>
<dbReference type="InterPro" id="IPR029062">
    <property type="entry name" value="Class_I_gatase-like"/>
</dbReference>
<comment type="caution">
    <text evidence="2">The sequence shown here is derived from an EMBL/GenBank/DDBJ whole genome shotgun (WGS) entry which is preliminary data.</text>
</comment>
<sequence length="220" mass="24234">MKKQWNVGILLFEDVDVLDYAGPFEVFSLTVFEDDKVSKMLTEGLTVEERPFTVKTISQTGGIISSHNGLKVQPDYGFQSNEFKIDILIVPGGPLYAIHKCVENKELIKWISDFYESGGIVASVCSGAINLAEAGVLSGKKATTHFLALDYLKSNYRDITVVSKVRYVDQGNILTSAGVSAGIDMSLYLVGKLMGETAAERTAATEEYPYDWRLKADIEI</sequence>
<dbReference type="Proteomes" id="UP000679749">
    <property type="component" value="Unassembled WGS sequence"/>
</dbReference>
<dbReference type="AlphaFoldDB" id="A0A942U838"/>
<dbReference type="SUPFAM" id="SSF52317">
    <property type="entry name" value="Class I glutamine amidotransferase-like"/>
    <property type="match status" value="1"/>
</dbReference>
<dbReference type="EMBL" id="JAGYPF010000004">
    <property type="protein sequence ID" value="MBS4214672.1"/>
    <property type="molecule type" value="Genomic_DNA"/>
</dbReference>
<dbReference type="InterPro" id="IPR002818">
    <property type="entry name" value="DJ-1/PfpI"/>
</dbReference>
<evidence type="ECO:0000313" key="3">
    <source>
        <dbReference type="Proteomes" id="UP000679749"/>
    </source>
</evidence>
<organism evidence="2 3">
    <name type="scientific">Neobacillus rhizophilus</name>
    <dbReference type="NCBI Taxonomy" id="2833579"/>
    <lineage>
        <taxon>Bacteria</taxon>
        <taxon>Bacillati</taxon>
        <taxon>Bacillota</taxon>
        <taxon>Bacilli</taxon>
        <taxon>Bacillales</taxon>
        <taxon>Bacillaceae</taxon>
        <taxon>Neobacillus</taxon>
    </lineage>
</organism>
<dbReference type="Gene3D" id="3.40.50.880">
    <property type="match status" value="1"/>
</dbReference>
<dbReference type="PANTHER" id="PTHR43130:SF14">
    <property type="entry name" value="DJ-1_PFPI DOMAIN-CONTAINING PROTEIN"/>
    <property type="match status" value="1"/>
</dbReference>
<gene>
    <name evidence="2" type="ORF">KHA99_19675</name>
</gene>
<feature type="domain" description="DJ-1/PfpI" evidence="1">
    <location>
        <begin position="9"/>
        <end position="190"/>
    </location>
</feature>